<evidence type="ECO:0000256" key="1">
    <source>
        <dbReference type="SAM" id="MobiDB-lite"/>
    </source>
</evidence>
<feature type="region of interest" description="Disordered" evidence="1">
    <location>
        <begin position="1"/>
        <end position="50"/>
    </location>
</feature>
<dbReference type="EMBL" id="CDHN01000001">
    <property type="protein sequence ID" value="CEJ81936.1"/>
    <property type="molecule type" value="Genomic_DNA"/>
</dbReference>
<dbReference type="HOGENOM" id="CLU_028348_0_0_1"/>
<accession>A0A0A1SUM5</accession>
<dbReference type="STRING" id="1531966.A0A0A1SUM5"/>
<keyword evidence="4" id="KW-1185">Reference proteome</keyword>
<gene>
    <name evidence="3" type="ORF">VHEMI02034</name>
</gene>
<dbReference type="InterPro" id="IPR011993">
    <property type="entry name" value="PH-like_dom_sf"/>
</dbReference>
<dbReference type="Gene3D" id="2.30.29.30">
    <property type="entry name" value="Pleckstrin-homology domain (PH domain)/Phosphotyrosine-binding domain (PTB)"/>
    <property type="match status" value="1"/>
</dbReference>
<feature type="compositionally biased region" description="Acidic residues" evidence="1">
    <location>
        <begin position="310"/>
        <end position="336"/>
    </location>
</feature>
<sequence length="443" mass="50132">MSRNGHMPVPSSASISQHITRAPPPMESRGPPQRSDDAQRSPSPPRLRRRMSMDEDFFYQNVMSQQCRPFHPPSYNDATNPSPSPNDGNLRRPSTASVDDPLPPYSNSLVMQAVFSKKHEIENTTKRAEDRRWHNTMVVLNGTALELYNVKKDWGWGRSRDGPSINPDNPPWIKKAKLEKTYSLLHADAGIAADYKKRRYVIRIRAETDQFLLACVELSTFVRWLQALFAAIDIAAPIDDRDFPRDMSIPRIQRVRFYRGMSPTRARSNSRGSRAEADNAGEGEPSARTASRRSSAASPHVDLMAAATEDGGEAAIEDPSDDEAADDDLHDSDSEGENPHGLGPRLVHRLSATSYHNVSINPHSGKWFPDHRWTEAHDMLYAKLCFNNLLFRSPRKSNYIISKGKQWFVDWTTGKMVRVLPPAYGEVDYFGPWQVIHTENMRI</sequence>
<name>A0A0A1SUM5_9HYPO</name>
<proteinExistence type="predicted"/>
<dbReference type="AlphaFoldDB" id="A0A0A1SUM5"/>
<feature type="domain" description="PH" evidence="2">
    <location>
        <begin position="109"/>
        <end position="235"/>
    </location>
</feature>
<evidence type="ECO:0000259" key="2">
    <source>
        <dbReference type="SMART" id="SM00233"/>
    </source>
</evidence>
<feature type="region of interest" description="Disordered" evidence="1">
    <location>
        <begin position="260"/>
        <end position="345"/>
    </location>
</feature>
<dbReference type="InterPro" id="IPR041681">
    <property type="entry name" value="PH_9"/>
</dbReference>
<protein>
    <submittedName>
        <fullName evidence="3">Putative PH domain-containing protein</fullName>
    </submittedName>
</protein>
<dbReference type="SMART" id="SM00233">
    <property type="entry name" value="PH"/>
    <property type="match status" value="1"/>
</dbReference>
<feature type="compositionally biased region" description="Polar residues" evidence="1">
    <location>
        <begin position="76"/>
        <end position="97"/>
    </location>
</feature>
<dbReference type="SUPFAM" id="SSF50729">
    <property type="entry name" value="PH domain-like"/>
    <property type="match status" value="1"/>
</dbReference>
<dbReference type="Pfam" id="PF15410">
    <property type="entry name" value="PH_9"/>
    <property type="match status" value="1"/>
</dbReference>
<dbReference type="PANTHER" id="PTHR37283">
    <property type="entry name" value="PH DOMAIN-CONTAINING PROTEIN YHR131C"/>
    <property type="match status" value="1"/>
</dbReference>
<dbReference type="InterPro" id="IPR001849">
    <property type="entry name" value="PH_domain"/>
</dbReference>
<organism evidence="3 4">
    <name type="scientific">[Torrubiella] hemipterigena</name>
    <dbReference type="NCBI Taxonomy" id="1531966"/>
    <lineage>
        <taxon>Eukaryota</taxon>
        <taxon>Fungi</taxon>
        <taxon>Dikarya</taxon>
        <taxon>Ascomycota</taxon>
        <taxon>Pezizomycotina</taxon>
        <taxon>Sordariomycetes</taxon>
        <taxon>Hypocreomycetidae</taxon>
        <taxon>Hypocreales</taxon>
        <taxon>Clavicipitaceae</taxon>
        <taxon>Clavicipitaceae incertae sedis</taxon>
        <taxon>'Torrubiella' clade</taxon>
    </lineage>
</organism>
<feature type="compositionally biased region" description="Low complexity" evidence="1">
    <location>
        <begin position="286"/>
        <end position="298"/>
    </location>
</feature>
<evidence type="ECO:0000313" key="4">
    <source>
        <dbReference type="Proteomes" id="UP000039046"/>
    </source>
</evidence>
<dbReference type="OrthoDB" id="5865767at2759"/>
<dbReference type="Proteomes" id="UP000039046">
    <property type="component" value="Unassembled WGS sequence"/>
</dbReference>
<dbReference type="PANTHER" id="PTHR37283:SF1">
    <property type="entry name" value="PH DOMAIN-CONTAINING PROTEIN YHR131C"/>
    <property type="match status" value="1"/>
</dbReference>
<reference evidence="3 4" key="1">
    <citation type="journal article" date="2015" name="Genome Announc.">
        <title>Draft Genome Sequence and Gene Annotation of the Entomopathogenic Fungus Verticillium hemipterigenum.</title>
        <authorList>
            <person name="Horn F."/>
            <person name="Habel A."/>
            <person name="Scharf D.H."/>
            <person name="Dworschak J."/>
            <person name="Brakhage A.A."/>
            <person name="Guthke R."/>
            <person name="Hertweck C."/>
            <person name="Linde J."/>
        </authorList>
    </citation>
    <scope>NUCLEOTIDE SEQUENCE [LARGE SCALE GENOMIC DNA]</scope>
</reference>
<feature type="region of interest" description="Disordered" evidence="1">
    <location>
        <begin position="68"/>
        <end position="103"/>
    </location>
</feature>
<evidence type="ECO:0000313" key="3">
    <source>
        <dbReference type="EMBL" id="CEJ81936.1"/>
    </source>
</evidence>